<dbReference type="InterPro" id="IPR009057">
    <property type="entry name" value="Homeodomain-like_sf"/>
</dbReference>
<dbReference type="EMBL" id="SPOF01000034">
    <property type="protein sequence ID" value="TIB10068.1"/>
    <property type="molecule type" value="Genomic_DNA"/>
</dbReference>
<feature type="compositionally biased region" description="Polar residues" evidence="2">
    <location>
        <begin position="318"/>
        <end position="337"/>
    </location>
</feature>
<protein>
    <recommendedName>
        <fullName evidence="7">UspA domain-containing protein</fullName>
    </recommendedName>
</protein>
<dbReference type="Pfam" id="PF00249">
    <property type="entry name" value="Myb_DNA-binding"/>
    <property type="match status" value="1"/>
</dbReference>
<dbReference type="InterPro" id="IPR014729">
    <property type="entry name" value="Rossmann-like_a/b/a_fold"/>
</dbReference>
<reference evidence="5 6" key="1">
    <citation type="submission" date="2019-03" db="EMBL/GenBank/DDBJ databases">
        <title>Sequencing 23 genomes of Wallemia ichthyophaga.</title>
        <authorList>
            <person name="Gostincar C."/>
        </authorList>
    </citation>
    <scope>NUCLEOTIDE SEQUENCE [LARGE SCALE GENOMIC DNA]</scope>
    <source>
        <strain evidence="5 6">EXF-8621</strain>
    </source>
</reference>
<feature type="region of interest" description="Disordered" evidence="2">
    <location>
        <begin position="380"/>
        <end position="523"/>
    </location>
</feature>
<feature type="compositionally biased region" description="Polar residues" evidence="2">
    <location>
        <begin position="607"/>
        <end position="629"/>
    </location>
</feature>
<feature type="compositionally biased region" description="Polar residues" evidence="2">
    <location>
        <begin position="451"/>
        <end position="476"/>
    </location>
</feature>
<feature type="compositionally biased region" description="Low complexity" evidence="2">
    <location>
        <begin position="582"/>
        <end position="592"/>
    </location>
</feature>
<dbReference type="SMART" id="SM00717">
    <property type="entry name" value="SANT"/>
    <property type="match status" value="1"/>
</dbReference>
<dbReference type="SUPFAM" id="SSF52402">
    <property type="entry name" value="Adenine nucleotide alpha hydrolases-like"/>
    <property type="match status" value="1"/>
</dbReference>
<feature type="compositionally biased region" description="Low complexity" evidence="2">
    <location>
        <begin position="486"/>
        <end position="498"/>
    </location>
</feature>
<dbReference type="InterPro" id="IPR006016">
    <property type="entry name" value="UspA"/>
</dbReference>
<feature type="region of interest" description="Disordered" evidence="2">
    <location>
        <begin position="260"/>
        <end position="337"/>
    </location>
</feature>
<feature type="region of interest" description="Disordered" evidence="2">
    <location>
        <begin position="207"/>
        <end position="243"/>
    </location>
</feature>
<dbReference type="OrthoDB" id="843225at2759"/>
<accession>A0A4T0G9J0</accession>
<dbReference type="Pfam" id="PF00582">
    <property type="entry name" value="Usp"/>
    <property type="match status" value="1"/>
</dbReference>
<feature type="compositionally biased region" description="Polar residues" evidence="2">
    <location>
        <begin position="260"/>
        <end position="269"/>
    </location>
</feature>
<evidence type="ECO:0008006" key="7">
    <source>
        <dbReference type="Google" id="ProtNLM"/>
    </source>
</evidence>
<dbReference type="SUPFAM" id="SSF46689">
    <property type="entry name" value="Homeodomain-like"/>
    <property type="match status" value="1"/>
</dbReference>
<evidence type="ECO:0000313" key="6">
    <source>
        <dbReference type="Proteomes" id="UP000306954"/>
    </source>
</evidence>
<feature type="coiled-coil region" evidence="1">
    <location>
        <begin position="131"/>
        <end position="158"/>
    </location>
</feature>
<comment type="caution">
    <text evidence="5">The sequence shown here is derived from an EMBL/GenBank/DDBJ whole genome shotgun (WGS) entry which is preliminary data.</text>
</comment>
<dbReference type="Gene3D" id="3.40.50.620">
    <property type="entry name" value="HUPs"/>
    <property type="match status" value="1"/>
</dbReference>
<sequence>MSKNPPSPISEPSEPGGNLLSLSELSGLRAVLDDKHGDAPFLYATSLKLLNHAIESSNTLSKQSIHTNNNIDKIELESLKRQAEALSWKLERSRWDARLTRWEAHDEIEPQGTSVLHQDIQSENRMLVGDKRVLKNKLEEALRRANRLENELRQIRATLITKAHPGIEAWKDAAWHDGDGSRSDQYGMGDARAEHLLLASKRLNTLIRKSNNPEEQSSLQPKQISRRKAMHSASSSTPKQQQHNGIENLINAATSVFDNQHGRSVSRSPTKPRPYSPSPQTSPKRRRLPAINTISNSTDRKNYVTGGENRNEDPYLHYNSSPTKPTTQMKEQQQDNKGSALDFLADHAVEQSNNETPTSSYALPPKLNALEKDREHINELGPPLRLRGSSPPTPSSPVESPTKKRLTWGTPKTDASSPRVKTEPGVGMSGLGVSATPPMPQQAVVHPQQGAGVQSVQEGQTPQIQHTQLTKHTQNTPQPPPSIVAPHPMQQHPSHHPSAAFSIPPAGFTSMRPVGPSNNSRAPYTKWTGAEDALLAKAVSIHGQKWDAVSKMVGTRSYHQVRQRYLRKSGQNGTGGKLGQHNTRNSNSNNTSYDRDDREDEDDESMDYSNHSTPQPNANAGGSSHNTPASHRPNTRANSPSRKEVFANSVKASKFPEKEGQEEIPPDPIRAREPSLPLTEHHTVKGVSGHELGSDTRRVLIAYDESAESIGALEYYLENLTQSGDHLFLVTILKPLERHLDYSIYVGVDEAKTDGAAIDPRINAFFRDRQVALDKLKLRREEVTATLQEQKKGIEMTIHVAHGDPKSTIPRVCNYHHVNLVIVGRRILGKWKKLFSESVSSAVIEQTKLPVLVVQ</sequence>
<proteinExistence type="predicted"/>
<dbReference type="Proteomes" id="UP000306954">
    <property type="component" value="Unassembled WGS sequence"/>
</dbReference>
<name>A0A4T0G9J0_WALIC</name>
<dbReference type="Gene3D" id="1.10.10.60">
    <property type="entry name" value="Homeodomain-like"/>
    <property type="match status" value="1"/>
</dbReference>
<dbReference type="PANTHER" id="PTHR31964:SF113">
    <property type="entry name" value="USPA DOMAIN-CONTAINING PROTEIN"/>
    <property type="match status" value="1"/>
</dbReference>
<feature type="domain" description="HTH myb-type" evidence="4">
    <location>
        <begin position="526"/>
        <end position="570"/>
    </location>
</feature>
<dbReference type="PRINTS" id="PR01438">
    <property type="entry name" value="UNVRSLSTRESS"/>
</dbReference>
<dbReference type="AlphaFoldDB" id="A0A4T0G9J0"/>
<gene>
    <name evidence="5" type="ORF">E3P90_02997</name>
</gene>
<keyword evidence="1" id="KW-0175">Coiled coil</keyword>
<dbReference type="PROSITE" id="PS50090">
    <property type="entry name" value="MYB_LIKE"/>
    <property type="match status" value="1"/>
</dbReference>
<evidence type="ECO:0000259" key="4">
    <source>
        <dbReference type="PROSITE" id="PS51294"/>
    </source>
</evidence>
<evidence type="ECO:0000256" key="1">
    <source>
        <dbReference type="SAM" id="Coils"/>
    </source>
</evidence>
<feature type="compositionally biased region" description="Low complexity" evidence="2">
    <location>
        <begin position="381"/>
        <end position="400"/>
    </location>
</feature>
<feature type="domain" description="Myb-like" evidence="3">
    <location>
        <begin position="519"/>
        <end position="565"/>
    </location>
</feature>
<dbReference type="CDD" id="cd23659">
    <property type="entry name" value="USP_At3g01520-like"/>
    <property type="match status" value="1"/>
</dbReference>
<dbReference type="CDD" id="cd00167">
    <property type="entry name" value="SANT"/>
    <property type="match status" value="1"/>
</dbReference>
<dbReference type="InterPro" id="IPR006015">
    <property type="entry name" value="Universal_stress_UspA"/>
</dbReference>
<dbReference type="PANTHER" id="PTHR31964">
    <property type="entry name" value="ADENINE NUCLEOTIDE ALPHA HYDROLASES-LIKE SUPERFAMILY PROTEIN"/>
    <property type="match status" value="1"/>
</dbReference>
<organism evidence="5 6">
    <name type="scientific">Wallemia ichthyophaga</name>
    <dbReference type="NCBI Taxonomy" id="245174"/>
    <lineage>
        <taxon>Eukaryota</taxon>
        <taxon>Fungi</taxon>
        <taxon>Dikarya</taxon>
        <taxon>Basidiomycota</taxon>
        <taxon>Wallemiomycotina</taxon>
        <taxon>Wallemiomycetes</taxon>
        <taxon>Wallemiales</taxon>
        <taxon>Wallemiaceae</taxon>
        <taxon>Wallemia</taxon>
    </lineage>
</organism>
<evidence type="ECO:0000256" key="2">
    <source>
        <dbReference type="SAM" id="MobiDB-lite"/>
    </source>
</evidence>
<feature type="compositionally biased region" description="Polar residues" evidence="2">
    <location>
        <begin position="232"/>
        <end position="243"/>
    </location>
</feature>
<evidence type="ECO:0000313" key="5">
    <source>
        <dbReference type="EMBL" id="TIB10068.1"/>
    </source>
</evidence>
<dbReference type="PROSITE" id="PS51294">
    <property type="entry name" value="HTH_MYB"/>
    <property type="match status" value="1"/>
</dbReference>
<feature type="compositionally biased region" description="Polar residues" evidence="2">
    <location>
        <begin position="207"/>
        <end position="223"/>
    </location>
</feature>
<feature type="region of interest" description="Disordered" evidence="2">
    <location>
        <begin position="566"/>
        <end position="669"/>
    </location>
</feature>
<feature type="compositionally biased region" description="Acidic residues" evidence="2">
    <location>
        <begin position="597"/>
        <end position="606"/>
    </location>
</feature>
<dbReference type="InterPro" id="IPR001005">
    <property type="entry name" value="SANT/Myb"/>
</dbReference>
<dbReference type="InterPro" id="IPR017930">
    <property type="entry name" value="Myb_dom"/>
</dbReference>
<evidence type="ECO:0000259" key="3">
    <source>
        <dbReference type="PROSITE" id="PS50090"/>
    </source>
</evidence>